<dbReference type="InterPro" id="IPR036259">
    <property type="entry name" value="MFS_trans_sf"/>
</dbReference>
<feature type="transmembrane region" description="Helical" evidence="6">
    <location>
        <begin position="141"/>
        <end position="162"/>
    </location>
</feature>
<dbReference type="AlphaFoldDB" id="A0AAD1XEW9"/>
<dbReference type="InterPro" id="IPR052983">
    <property type="entry name" value="MFS_Riboflavin_Transporter"/>
</dbReference>
<proteinExistence type="predicted"/>
<feature type="transmembrane region" description="Helical" evidence="6">
    <location>
        <begin position="357"/>
        <end position="379"/>
    </location>
</feature>
<dbReference type="SUPFAM" id="SSF103473">
    <property type="entry name" value="MFS general substrate transporter"/>
    <property type="match status" value="1"/>
</dbReference>
<feature type="transmembrane region" description="Helical" evidence="6">
    <location>
        <begin position="267"/>
        <end position="286"/>
    </location>
</feature>
<dbReference type="GO" id="GO:0016020">
    <property type="term" value="C:membrane"/>
    <property type="evidence" value="ECO:0007669"/>
    <property type="project" value="UniProtKB-SubCell"/>
</dbReference>
<sequence>MASNKAKGILCVIGGLILHIVFGCLYLWGNIQVYVTSYLHKYDTSITLDDTSTVFILQNAFKVICVPLATLLIDFIPPWSTSLIGGLISMGGVFASTYATNLYLFIFLYPILFGIGTGFCYMIPIMCGWEYFPEWKGTVSGIILSGYGCGSFIFSFISIYIANPDEEQADYPIPGGNIFNPESPVSSRAPVMLRIICAIWCCFIIAGMFLVSRKTKPALVKSLPKTSRLHTRQDFFQNETINSHLSIPGASITVEPKLSEVFKEYRVYYIWLMLIFSSSYPLYLAGSFKTFEQIDLHDDRFITLVGSLGAVANGLSRWFWATLQDFFGFKKIFALLMIFEIIVAFTFVSIHRIKILYLIWVFISFSSLGGYASTAPTLCAKIYGPISGGKTYTIIFSAYAVSPMIGWGLSKMKTNGVLEYSTLFYILGIMPIISLIMTIFLNDSTMVKNASCLNIKNEQNMRKGLLK</sequence>
<evidence type="ECO:0000256" key="6">
    <source>
        <dbReference type="SAM" id="Phobius"/>
    </source>
</evidence>
<dbReference type="PROSITE" id="PS51257">
    <property type="entry name" value="PROKAR_LIPOPROTEIN"/>
    <property type="match status" value="1"/>
</dbReference>
<feature type="transmembrane region" description="Helical" evidence="6">
    <location>
        <begin position="422"/>
        <end position="441"/>
    </location>
</feature>
<reference evidence="7" key="1">
    <citation type="submission" date="2023-07" db="EMBL/GenBank/DDBJ databases">
        <authorList>
            <consortium name="AG Swart"/>
            <person name="Singh M."/>
            <person name="Singh A."/>
            <person name="Seah K."/>
            <person name="Emmerich C."/>
        </authorList>
    </citation>
    <scope>NUCLEOTIDE SEQUENCE</scope>
    <source>
        <strain evidence="7">DP1</strain>
    </source>
</reference>
<feature type="transmembrane region" description="Helical" evidence="6">
    <location>
        <begin position="332"/>
        <end position="351"/>
    </location>
</feature>
<evidence type="ECO:0000313" key="8">
    <source>
        <dbReference type="Proteomes" id="UP001295684"/>
    </source>
</evidence>
<organism evidence="7 8">
    <name type="scientific">Euplotes crassus</name>
    <dbReference type="NCBI Taxonomy" id="5936"/>
    <lineage>
        <taxon>Eukaryota</taxon>
        <taxon>Sar</taxon>
        <taxon>Alveolata</taxon>
        <taxon>Ciliophora</taxon>
        <taxon>Intramacronucleata</taxon>
        <taxon>Spirotrichea</taxon>
        <taxon>Hypotrichia</taxon>
        <taxon>Euplotida</taxon>
        <taxon>Euplotidae</taxon>
        <taxon>Moneuplotes</taxon>
    </lineage>
</organism>
<dbReference type="PANTHER" id="PTHR43385:SF1">
    <property type="entry name" value="RIBOFLAVIN TRANSPORTER RIBJ"/>
    <property type="match status" value="1"/>
</dbReference>
<evidence type="ECO:0000256" key="1">
    <source>
        <dbReference type="ARBA" id="ARBA00004141"/>
    </source>
</evidence>
<keyword evidence="3 6" id="KW-0812">Transmembrane</keyword>
<dbReference type="Pfam" id="PF07690">
    <property type="entry name" value="MFS_1"/>
    <property type="match status" value="1"/>
</dbReference>
<evidence type="ECO:0000256" key="4">
    <source>
        <dbReference type="ARBA" id="ARBA00022989"/>
    </source>
</evidence>
<feature type="transmembrane region" description="Helical" evidence="6">
    <location>
        <begin position="83"/>
        <end position="100"/>
    </location>
</feature>
<evidence type="ECO:0000256" key="2">
    <source>
        <dbReference type="ARBA" id="ARBA00022448"/>
    </source>
</evidence>
<keyword evidence="2" id="KW-0813">Transport</keyword>
<feature type="transmembrane region" description="Helical" evidence="6">
    <location>
        <begin position="12"/>
        <end position="35"/>
    </location>
</feature>
<protein>
    <submittedName>
        <fullName evidence="7">Uncharacterized protein</fullName>
    </submittedName>
</protein>
<name>A0AAD1XEW9_EUPCR</name>
<dbReference type="Gene3D" id="1.20.1250.20">
    <property type="entry name" value="MFS general substrate transporter like domains"/>
    <property type="match status" value="2"/>
</dbReference>
<evidence type="ECO:0000256" key="3">
    <source>
        <dbReference type="ARBA" id="ARBA00022692"/>
    </source>
</evidence>
<comment type="caution">
    <text evidence="7">The sequence shown here is derived from an EMBL/GenBank/DDBJ whole genome shotgun (WGS) entry which is preliminary data.</text>
</comment>
<feature type="transmembrane region" description="Helical" evidence="6">
    <location>
        <begin position="55"/>
        <end position="76"/>
    </location>
</feature>
<accession>A0AAD1XEW9</accession>
<gene>
    <name evidence="7" type="ORF">ECRASSUSDP1_LOCUS10053</name>
</gene>
<keyword evidence="8" id="KW-1185">Reference proteome</keyword>
<dbReference type="PANTHER" id="PTHR43385">
    <property type="entry name" value="RIBOFLAVIN TRANSPORTER RIBJ"/>
    <property type="match status" value="1"/>
</dbReference>
<feature type="transmembrane region" description="Helical" evidence="6">
    <location>
        <begin position="301"/>
        <end position="320"/>
    </location>
</feature>
<dbReference type="Proteomes" id="UP001295684">
    <property type="component" value="Unassembled WGS sequence"/>
</dbReference>
<dbReference type="GO" id="GO:0022857">
    <property type="term" value="F:transmembrane transporter activity"/>
    <property type="evidence" value="ECO:0007669"/>
    <property type="project" value="InterPro"/>
</dbReference>
<keyword evidence="5 6" id="KW-0472">Membrane</keyword>
<feature type="transmembrane region" description="Helical" evidence="6">
    <location>
        <begin position="391"/>
        <end position="410"/>
    </location>
</feature>
<feature type="transmembrane region" description="Helical" evidence="6">
    <location>
        <begin position="191"/>
        <end position="211"/>
    </location>
</feature>
<keyword evidence="4 6" id="KW-1133">Transmembrane helix</keyword>
<evidence type="ECO:0000256" key="5">
    <source>
        <dbReference type="ARBA" id="ARBA00023136"/>
    </source>
</evidence>
<feature type="transmembrane region" description="Helical" evidence="6">
    <location>
        <begin position="106"/>
        <end position="129"/>
    </location>
</feature>
<comment type="subcellular location">
    <subcellularLocation>
        <location evidence="1">Membrane</location>
        <topology evidence="1">Multi-pass membrane protein</topology>
    </subcellularLocation>
</comment>
<evidence type="ECO:0000313" key="7">
    <source>
        <dbReference type="EMBL" id="CAI2368757.1"/>
    </source>
</evidence>
<dbReference type="EMBL" id="CAMPGE010009899">
    <property type="protein sequence ID" value="CAI2368757.1"/>
    <property type="molecule type" value="Genomic_DNA"/>
</dbReference>
<dbReference type="InterPro" id="IPR011701">
    <property type="entry name" value="MFS"/>
</dbReference>